<dbReference type="PROSITE" id="PS52016">
    <property type="entry name" value="TONB_DEPENDENT_REC_3"/>
    <property type="match status" value="1"/>
</dbReference>
<feature type="signal peptide" evidence="8">
    <location>
        <begin position="1"/>
        <end position="23"/>
    </location>
</feature>
<keyword evidence="10" id="KW-0675">Receptor</keyword>
<evidence type="ECO:0000256" key="4">
    <source>
        <dbReference type="ARBA" id="ARBA00022692"/>
    </source>
</evidence>
<dbReference type="Pfam" id="PF13715">
    <property type="entry name" value="CarbopepD_reg_2"/>
    <property type="match status" value="1"/>
</dbReference>
<dbReference type="RefSeq" id="WP_275108726.1">
    <property type="nucleotide sequence ID" value="NZ_JAKJSC010000001.1"/>
</dbReference>
<sequence>MKKFKFKLLMLALLIGLSSSSWAQTLEVSGVVVDDQSVTMPGVSVIIKGTTTGTVTDIDGKFAIAVPNGTGTIVFSFVGFETQEITLDGKKTSYQVQLATSSIGLNEVVAIGYGTVKKSDLTGSVASISAESLTEMRKTDIGQAVQGRISGVDVRKVSSKPGAPLSIKIRGNTVVTNTNVGKDGVSDDLSTDASRPLYVVDGIFMDDIDMINPADIDKMDILKDASATAIYGSRGANGVVIITTKSGIEGKTQFTYDGSFGINSAVNVPDMYNGDEYVAFVDDFLRANEWKRLVGEGNGTAAAYNALTVDPTTEFQTSNEEADNVANRRYTDWADKFRKTGIQTSHTVGMSGGENGLVYNASIGYLKDEGVIGIEQYERYNATASISKKVTDKVTVGIKTYFGYSEREEGSKELFRSSLRLSPTVNPYTSEGEVILLPDDQDQRFINPIYDANGSWTVNTRKTEVIANFYVDVKPTEWFNFRSSFAPNLSSSRYGEYRGLLTKAARNDQSRTRAYYNTTFDNTYSWDNIANFDFSIKEGHNLKATVISSLFYNQMEGSGIENRNFDSDSYSYYNISNGTDKRSATSYYSKETIASFAARLNYNMHEKYLFTFTGRYDGSSKLAEGHKWAFFPSAAFAWRLSEEDFVQDVEWLDNLKVRLSYGESGNDKTISAYNSMGKLSDSNYLSGSNILSGKTIANMSNDQLGWEISKEYNLGFDLGVFSNKVRLSAEYYNKKTEGSILGRELMYITGYASAIGNYGSVRNSGIEIDLNTVNIRTDDFTWETSLNFAKNVNEIEEIDGGVDNLPYGRHGVLKIGEATDAMYSYEKVGIWQLNEVAEANVYNAVPGMYKYVDQNDDGVINSEDKVVIGSHSPDWIGGMTNSFKYKDFDMSVMVYTRQGVTGHSEFYQNFGPYTKEGKFNQVDLDYWTPNNQDGEYPMPFVGEPGEWHFEDMSFVKVGNIGLGYKVPRTFLNKFNISSCRLSLDIQNPFTFTDYKGPDPETGLQNSYGMAYSVRTVLFGLKLKL</sequence>
<comment type="caution">
    <text evidence="10">The sequence shown here is derived from an EMBL/GenBank/DDBJ whole genome shotgun (WGS) entry which is preliminary data.</text>
</comment>
<keyword evidence="3 7" id="KW-1134">Transmembrane beta strand</keyword>
<keyword evidence="6 7" id="KW-0998">Cell outer membrane</keyword>
<dbReference type="NCBIfam" id="TIGR04056">
    <property type="entry name" value="OMP_RagA_SusC"/>
    <property type="match status" value="1"/>
</dbReference>
<evidence type="ECO:0000256" key="8">
    <source>
        <dbReference type="SAM" id="SignalP"/>
    </source>
</evidence>
<dbReference type="SUPFAM" id="SSF49464">
    <property type="entry name" value="Carboxypeptidase regulatory domain-like"/>
    <property type="match status" value="1"/>
</dbReference>
<evidence type="ECO:0000256" key="2">
    <source>
        <dbReference type="ARBA" id="ARBA00022448"/>
    </source>
</evidence>
<dbReference type="NCBIfam" id="TIGR04057">
    <property type="entry name" value="SusC_RagA_signa"/>
    <property type="match status" value="1"/>
</dbReference>
<keyword evidence="5 7" id="KW-0472">Membrane</keyword>
<gene>
    <name evidence="10" type="ORF">L3049_05140</name>
</gene>
<comment type="subcellular location">
    <subcellularLocation>
        <location evidence="1 7">Cell outer membrane</location>
        <topology evidence="1 7">Multi-pass membrane protein</topology>
    </subcellularLocation>
</comment>
<proteinExistence type="inferred from homology"/>
<evidence type="ECO:0000256" key="3">
    <source>
        <dbReference type="ARBA" id="ARBA00022452"/>
    </source>
</evidence>
<accession>A0ABT5VRG6</accession>
<keyword evidence="8" id="KW-0732">Signal</keyword>
<evidence type="ECO:0000313" key="11">
    <source>
        <dbReference type="Proteomes" id="UP001528920"/>
    </source>
</evidence>
<dbReference type="Gene3D" id="2.170.130.10">
    <property type="entry name" value="TonB-dependent receptor, plug domain"/>
    <property type="match status" value="1"/>
</dbReference>
<keyword evidence="4 7" id="KW-0812">Transmembrane</keyword>
<reference evidence="10 11" key="1">
    <citation type="submission" date="2022-01" db="EMBL/GenBank/DDBJ databases">
        <title>Labilibaculum sp. nov, a marine bacterium isolated from Antarctica.</title>
        <authorList>
            <person name="Dai W."/>
        </authorList>
    </citation>
    <scope>NUCLEOTIDE SEQUENCE [LARGE SCALE GENOMIC DNA]</scope>
    <source>
        <strain evidence="10 11">DW002</strain>
    </source>
</reference>
<dbReference type="SUPFAM" id="SSF56935">
    <property type="entry name" value="Porins"/>
    <property type="match status" value="1"/>
</dbReference>
<dbReference type="Pfam" id="PF07715">
    <property type="entry name" value="Plug"/>
    <property type="match status" value="1"/>
</dbReference>
<dbReference type="InterPro" id="IPR012910">
    <property type="entry name" value="Plug_dom"/>
</dbReference>
<evidence type="ECO:0000256" key="7">
    <source>
        <dbReference type="PROSITE-ProRule" id="PRU01360"/>
    </source>
</evidence>
<keyword evidence="2 7" id="KW-0813">Transport</keyword>
<evidence type="ECO:0000259" key="9">
    <source>
        <dbReference type="Pfam" id="PF07715"/>
    </source>
</evidence>
<comment type="similarity">
    <text evidence="7">Belongs to the TonB-dependent receptor family.</text>
</comment>
<dbReference type="InterPro" id="IPR037066">
    <property type="entry name" value="Plug_dom_sf"/>
</dbReference>
<evidence type="ECO:0000313" key="10">
    <source>
        <dbReference type="EMBL" id="MDE5417387.1"/>
    </source>
</evidence>
<dbReference type="Gene3D" id="2.60.40.1120">
    <property type="entry name" value="Carboxypeptidase-like, regulatory domain"/>
    <property type="match status" value="1"/>
</dbReference>
<dbReference type="InterPro" id="IPR023996">
    <property type="entry name" value="TonB-dep_OMP_SusC/RagA"/>
</dbReference>
<evidence type="ECO:0000256" key="1">
    <source>
        <dbReference type="ARBA" id="ARBA00004571"/>
    </source>
</evidence>
<protein>
    <submittedName>
        <fullName evidence="10">TonB-dependent receptor</fullName>
    </submittedName>
</protein>
<dbReference type="InterPro" id="IPR036942">
    <property type="entry name" value="Beta-barrel_TonB_sf"/>
</dbReference>
<dbReference type="EMBL" id="JAKJSC010000001">
    <property type="protein sequence ID" value="MDE5417387.1"/>
    <property type="molecule type" value="Genomic_DNA"/>
</dbReference>
<feature type="chain" id="PRO_5045879753" evidence="8">
    <location>
        <begin position="24"/>
        <end position="1024"/>
    </location>
</feature>
<name>A0ABT5VRG6_9BACT</name>
<evidence type="ECO:0000256" key="5">
    <source>
        <dbReference type="ARBA" id="ARBA00023136"/>
    </source>
</evidence>
<dbReference type="Gene3D" id="2.40.170.20">
    <property type="entry name" value="TonB-dependent receptor, beta-barrel domain"/>
    <property type="match status" value="1"/>
</dbReference>
<dbReference type="InterPro" id="IPR023997">
    <property type="entry name" value="TonB-dep_OMP_SusC/RagA_CS"/>
</dbReference>
<evidence type="ECO:0000256" key="6">
    <source>
        <dbReference type="ARBA" id="ARBA00023237"/>
    </source>
</evidence>
<dbReference type="Proteomes" id="UP001528920">
    <property type="component" value="Unassembled WGS sequence"/>
</dbReference>
<feature type="domain" description="TonB-dependent receptor plug" evidence="9">
    <location>
        <begin position="118"/>
        <end position="239"/>
    </location>
</feature>
<dbReference type="InterPro" id="IPR008969">
    <property type="entry name" value="CarboxyPept-like_regulatory"/>
</dbReference>
<dbReference type="InterPro" id="IPR039426">
    <property type="entry name" value="TonB-dep_rcpt-like"/>
</dbReference>
<organism evidence="10 11">
    <name type="scientific">Paralabilibaculum antarcticum</name>
    <dbReference type="NCBI Taxonomy" id="2912572"/>
    <lineage>
        <taxon>Bacteria</taxon>
        <taxon>Pseudomonadati</taxon>
        <taxon>Bacteroidota</taxon>
        <taxon>Bacteroidia</taxon>
        <taxon>Marinilabiliales</taxon>
        <taxon>Marinifilaceae</taxon>
        <taxon>Paralabilibaculum</taxon>
    </lineage>
</organism>
<keyword evidence="11" id="KW-1185">Reference proteome</keyword>